<comment type="caution">
    <text evidence="1">The sequence shown here is derived from an EMBL/GenBank/DDBJ whole genome shotgun (WGS) entry which is preliminary data.</text>
</comment>
<evidence type="ECO:0000313" key="2">
    <source>
        <dbReference type="Proteomes" id="UP001175228"/>
    </source>
</evidence>
<organism evidence="1 2">
    <name type="scientific">Armillaria luteobubalina</name>
    <dbReference type="NCBI Taxonomy" id="153913"/>
    <lineage>
        <taxon>Eukaryota</taxon>
        <taxon>Fungi</taxon>
        <taxon>Dikarya</taxon>
        <taxon>Basidiomycota</taxon>
        <taxon>Agaricomycotina</taxon>
        <taxon>Agaricomycetes</taxon>
        <taxon>Agaricomycetidae</taxon>
        <taxon>Agaricales</taxon>
        <taxon>Marasmiineae</taxon>
        <taxon>Physalacriaceae</taxon>
        <taxon>Armillaria</taxon>
    </lineage>
</organism>
<protein>
    <submittedName>
        <fullName evidence="1">Uncharacterized protein</fullName>
    </submittedName>
</protein>
<proteinExistence type="predicted"/>
<gene>
    <name evidence="1" type="ORF">EDD18DRAFT_1105236</name>
</gene>
<evidence type="ECO:0000313" key="1">
    <source>
        <dbReference type="EMBL" id="KAK0496920.1"/>
    </source>
</evidence>
<dbReference type="Proteomes" id="UP001175228">
    <property type="component" value="Unassembled WGS sequence"/>
</dbReference>
<name>A0AA39UXC9_9AGAR</name>
<sequence>MTVRTDDLRLYVISPIRPSMYQEDLAASMSIVNTAEITKGTSLMDDEYLKAAMLGWGIKLMTGHHRLHAKASSTGTGSPKQIAASNYSMLDIAIYHLSKKHYHRESDHSNTLELFWR</sequence>
<dbReference type="EMBL" id="JAUEPU010000014">
    <property type="protein sequence ID" value="KAK0496920.1"/>
    <property type="molecule type" value="Genomic_DNA"/>
</dbReference>
<reference evidence="1" key="1">
    <citation type="submission" date="2023-06" db="EMBL/GenBank/DDBJ databases">
        <authorList>
            <consortium name="Lawrence Berkeley National Laboratory"/>
            <person name="Ahrendt S."/>
            <person name="Sahu N."/>
            <person name="Indic B."/>
            <person name="Wong-Bajracharya J."/>
            <person name="Merenyi Z."/>
            <person name="Ke H.-M."/>
            <person name="Monk M."/>
            <person name="Kocsube S."/>
            <person name="Drula E."/>
            <person name="Lipzen A."/>
            <person name="Balint B."/>
            <person name="Henrissat B."/>
            <person name="Andreopoulos B."/>
            <person name="Martin F.M."/>
            <person name="Harder C.B."/>
            <person name="Rigling D."/>
            <person name="Ford K.L."/>
            <person name="Foster G.D."/>
            <person name="Pangilinan J."/>
            <person name="Papanicolaou A."/>
            <person name="Barry K."/>
            <person name="LaButti K."/>
            <person name="Viragh M."/>
            <person name="Koriabine M."/>
            <person name="Yan M."/>
            <person name="Riley R."/>
            <person name="Champramary S."/>
            <person name="Plett K.L."/>
            <person name="Tsai I.J."/>
            <person name="Slot J."/>
            <person name="Sipos G."/>
            <person name="Plett J."/>
            <person name="Nagy L.G."/>
            <person name="Grigoriev I.V."/>
        </authorList>
    </citation>
    <scope>NUCLEOTIDE SEQUENCE</scope>
    <source>
        <strain evidence="1">HWK02</strain>
    </source>
</reference>
<accession>A0AA39UXC9</accession>
<dbReference type="AlphaFoldDB" id="A0AA39UXC9"/>
<keyword evidence="2" id="KW-1185">Reference proteome</keyword>